<keyword evidence="4" id="KW-0320">Glycogen biosynthesis</keyword>
<feature type="domain" description="Glucose-1-phosphate adenylyltransferase/Bifunctional protein GlmU-like C-terminal hexapeptide" evidence="6">
    <location>
        <begin position="304"/>
        <end position="364"/>
    </location>
</feature>
<dbReference type="GO" id="GO:0008878">
    <property type="term" value="F:glucose-1-phosphate adenylyltransferase activity"/>
    <property type="evidence" value="ECO:0007669"/>
    <property type="project" value="InterPro"/>
</dbReference>
<dbReference type="InterPro" id="IPR029044">
    <property type="entry name" value="Nucleotide-diphossugar_trans"/>
</dbReference>
<feature type="domain" description="Nucleotidyl transferase" evidence="5">
    <location>
        <begin position="15"/>
        <end position="274"/>
    </location>
</feature>
<reference evidence="7 8" key="1">
    <citation type="submission" date="2017-05" db="EMBL/GenBank/DDBJ databases">
        <title>Comparative genomic and metabolic analysis of manganese-oxidizing mechanisms in Celeribater manganoxidans DY25T: its adaption to the environment of polymetallic nodule.</title>
        <authorList>
            <person name="Wang X."/>
        </authorList>
    </citation>
    <scope>NUCLEOTIDE SEQUENCE [LARGE SCALE GENOMIC DNA]</scope>
    <source>
        <strain evidence="7 8">DY25</strain>
    </source>
</reference>
<keyword evidence="3" id="KW-0548">Nucleotidyltransferase</keyword>
<dbReference type="SUPFAM" id="SSF53448">
    <property type="entry name" value="Nucleotide-diphospho-sugar transferases"/>
    <property type="match status" value="1"/>
</dbReference>
<organism evidence="7 8">
    <name type="scientific">Pacificitalea manganoxidans</name>
    <dbReference type="NCBI Taxonomy" id="1411902"/>
    <lineage>
        <taxon>Bacteria</taxon>
        <taxon>Pseudomonadati</taxon>
        <taxon>Pseudomonadota</taxon>
        <taxon>Alphaproteobacteria</taxon>
        <taxon>Rhodobacterales</taxon>
        <taxon>Paracoccaceae</taxon>
        <taxon>Pacificitalea</taxon>
    </lineage>
</organism>
<accession>A0A291LVN3</accession>
<evidence type="ECO:0000313" key="8">
    <source>
        <dbReference type="Proteomes" id="UP000219050"/>
    </source>
</evidence>
<dbReference type="InterPro" id="IPR005835">
    <property type="entry name" value="NTP_transferase_dom"/>
</dbReference>
<evidence type="ECO:0000256" key="4">
    <source>
        <dbReference type="ARBA" id="ARBA00023056"/>
    </source>
</evidence>
<evidence type="ECO:0000313" key="7">
    <source>
        <dbReference type="EMBL" id="ATI40751.1"/>
    </source>
</evidence>
<keyword evidence="2" id="KW-0808">Transferase</keyword>
<sequence>MPHRPRSSGGHSCLTILLAGGQGSRLHELTGTDCKPAVPFGPTGRIVDFVVSNAAMVGLGPMVVATQYRPVSLTAHLMRNWASAFADGLILRDGHCVAGKQGYRGTADAVAANMAEIDRTAPEHVLILAGDHVFDMDFGRMMADHIASGAAATVAATPVPVSEARGFGILDADAQGQVTRFVEKPANPPAMFGDPRRSLASMGIYAFRWAWLRAALRAELQRPGTRFDFGHDILPRALRDRELRLHTLPDRPDGRTGYWRDVGTLDAYRKAQLDFVAATPPIPLPQMPGGGIAGLNTVMSGFAAQAAAVHGTVLMPGARIARGAHAKHAILGPGVVLPAGIVIGEDPNEDRRWFRRTDAGTVLVTVEMLKRREDAGTMTRAISGYRN</sequence>
<evidence type="ECO:0000256" key="3">
    <source>
        <dbReference type="ARBA" id="ARBA00022695"/>
    </source>
</evidence>
<keyword evidence="8" id="KW-1185">Reference proteome</keyword>
<dbReference type="GO" id="GO:0005978">
    <property type="term" value="P:glycogen biosynthetic process"/>
    <property type="evidence" value="ECO:0007669"/>
    <property type="project" value="UniProtKB-KW"/>
</dbReference>
<dbReference type="Gene3D" id="3.90.550.10">
    <property type="entry name" value="Spore Coat Polysaccharide Biosynthesis Protein SpsA, Chain A"/>
    <property type="match status" value="1"/>
</dbReference>
<dbReference type="Gene3D" id="2.160.10.10">
    <property type="entry name" value="Hexapeptide repeat proteins"/>
    <property type="match status" value="1"/>
</dbReference>
<gene>
    <name evidence="7" type="ORF">CBW24_01160</name>
</gene>
<dbReference type="PANTHER" id="PTHR43523">
    <property type="entry name" value="GLUCOSE-1-PHOSPHATE ADENYLYLTRANSFERASE-RELATED"/>
    <property type="match status" value="1"/>
</dbReference>
<dbReference type="Pfam" id="PF00483">
    <property type="entry name" value="NTP_transferase"/>
    <property type="match status" value="1"/>
</dbReference>
<comment type="similarity">
    <text evidence="1">Belongs to the bacterial/plant glucose-1-phosphate adenylyltransferase family.</text>
</comment>
<dbReference type="Pfam" id="PF24894">
    <property type="entry name" value="Hexapep_GlmU"/>
    <property type="match status" value="1"/>
</dbReference>
<dbReference type="InterPro" id="IPR056818">
    <property type="entry name" value="GlmU/GlgC-like_hexapep"/>
</dbReference>
<dbReference type="AlphaFoldDB" id="A0A291LVN3"/>
<evidence type="ECO:0000256" key="1">
    <source>
        <dbReference type="ARBA" id="ARBA00010443"/>
    </source>
</evidence>
<dbReference type="KEGG" id="cmag:CBW24_01160"/>
<dbReference type="PANTHER" id="PTHR43523:SF2">
    <property type="entry name" value="GLUCOSE-1-PHOSPHATE ADENYLYLTRANSFERASE"/>
    <property type="match status" value="1"/>
</dbReference>
<dbReference type="InterPro" id="IPR011831">
    <property type="entry name" value="ADP-Glc_PPase"/>
</dbReference>
<name>A0A291LVN3_9RHOB</name>
<evidence type="ECO:0000259" key="6">
    <source>
        <dbReference type="Pfam" id="PF24894"/>
    </source>
</evidence>
<evidence type="ECO:0000259" key="5">
    <source>
        <dbReference type="Pfam" id="PF00483"/>
    </source>
</evidence>
<dbReference type="Proteomes" id="UP000219050">
    <property type="component" value="Chromosome"/>
</dbReference>
<proteinExistence type="inferred from homology"/>
<protein>
    <submittedName>
        <fullName evidence="7">Uncharacterized protein</fullName>
    </submittedName>
</protein>
<evidence type="ECO:0000256" key="2">
    <source>
        <dbReference type="ARBA" id="ARBA00022679"/>
    </source>
</evidence>
<dbReference type="EMBL" id="CP021404">
    <property type="protein sequence ID" value="ATI40751.1"/>
    <property type="molecule type" value="Genomic_DNA"/>
</dbReference>